<protein>
    <submittedName>
        <fullName evidence="1">Uncharacterized protein</fullName>
    </submittedName>
</protein>
<reference evidence="1" key="1">
    <citation type="journal article" date="2014" name="Front. Microbiol.">
        <title>High frequency of phylogenetically diverse reductive dehalogenase-homologous genes in deep subseafloor sedimentary metagenomes.</title>
        <authorList>
            <person name="Kawai M."/>
            <person name="Futagami T."/>
            <person name="Toyoda A."/>
            <person name="Takaki Y."/>
            <person name="Nishi S."/>
            <person name="Hori S."/>
            <person name="Arai W."/>
            <person name="Tsubouchi T."/>
            <person name="Morono Y."/>
            <person name="Uchiyama I."/>
            <person name="Ito T."/>
            <person name="Fujiyama A."/>
            <person name="Inagaki F."/>
            <person name="Takami H."/>
        </authorList>
    </citation>
    <scope>NUCLEOTIDE SEQUENCE</scope>
    <source>
        <strain evidence="1">Expedition CK06-06</strain>
    </source>
</reference>
<organism evidence="1">
    <name type="scientific">marine sediment metagenome</name>
    <dbReference type="NCBI Taxonomy" id="412755"/>
    <lineage>
        <taxon>unclassified sequences</taxon>
        <taxon>metagenomes</taxon>
        <taxon>ecological metagenomes</taxon>
    </lineage>
</organism>
<accession>X1PBE7</accession>
<dbReference type="EMBL" id="BARV01023158">
    <property type="protein sequence ID" value="GAI28244.1"/>
    <property type="molecule type" value="Genomic_DNA"/>
</dbReference>
<comment type="caution">
    <text evidence="1">The sequence shown here is derived from an EMBL/GenBank/DDBJ whole genome shotgun (WGS) entry which is preliminary data.</text>
</comment>
<dbReference type="AlphaFoldDB" id="X1PBE7"/>
<proteinExistence type="predicted"/>
<gene>
    <name evidence="1" type="ORF">S06H3_38045</name>
</gene>
<evidence type="ECO:0000313" key="1">
    <source>
        <dbReference type="EMBL" id="GAI28244.1"/>
    </source>
</evidence>
<feature type="non-terminal residue" evidence="1">
    <location>
        <position position="41"/>
    </location>
</feature>
<sequence length="41" mass="4599">MVRHPEGNSEVGQPIIFGMARECLAKANKATREGRQCDEIR</sequence>
<name>X1PBE7_9ZZZZ</name>